<protein>
    <recommendedName>
        <fullName evidence="2">Lipoprotein</fullName>
    </recommendedName>
</protein>
<proteinExistence type="predicted"/>
<evidence type="ECO:0000313" key="1">
    <source>
        <dbReference type="EMBL" id="SVC29352.1"/>
    </source>
</evidence>
<name>A0A382L233_9ZZZZ</name>
<reference evidence="1" key="1">
    <citation type="submission" date="2018-05" db="EMBL/GenBank/DDBJ databases">
        <authorList>
            <person name="Lanie J.A."/>
            <person name="Ng W.-L."/>
            <person name="Kazmierczak K.M."/>
            <person name="Andrzejewski T.M."/>
            <person name="Davidsen T.M."/>
            <person name="Wayne K.J."/>
            <person name="Tettelin H."/>
            <person name="Glass J.I."/>
            <person name="Rusch D."/>
            <person name="Podicherti R."/>
            <person name="Tsui H.-C.T."/>
            <person name="Winkler M.E."/>
        </authorList>
    </citation>
    <scope>NUCLEOTIDE SEQUENCE</scope>
</reference>
<gene>
    <name evidence="1" type="ORF">METZ01_LOCUS282206</name>
</gene>
<dbReference type="EMBL" id="UINC01083546">
    <property type="protein sequence ID" value="SVC29352.1"/>
    <property type="molecule type" value="Genomic_DNA"/>
</dbReference>
<dbReference type="PROSITE" id="PS51257">
    <property type="entry name" value="PROKAR_LIPOPROTEIN"/>
    <property type="match status" value="1"/>
</dbReference>
<sequence>MKTKLLCQLLVLLGVLLSAMGCATWEEKLDQRAKWKKFREESTQSPTLPFQKWPREK</sequence>
<dbReference type="AlphaFoldDB" id="A0A382L233"/>
<accession>A0A382L233</accession>
<evidence type="ECO:0008006" key="2">
    <source>
        <dbReference type="Google" id="ProtNLM"/>
    </source>
</evidence>
<organism evidence="1">
    <name type="scientific">marine metagenome</name>
    <dbReference type="NCBI Taxonomy" id="408172"/>
    <lineage>
        <taxon>unclassified sequences</taxon>
        <taxon>metagenomes</taxon>
        <taxon>ecological metagenomes</taxon>
    </lineage>
</organism>